<dbReference type="Proteomes" id="UP000054321">
    <property type="component" value="Unassembled WGS sequence"/>
</dbReference>
<dbReference type="InParanoid" id="A0A0C3C563"/>
<accession>A0A0C3C563</accession>
<dbReference type="GO" id="GO:0019441">
    <property type="term" value="P:L-tryptophan catabolic process to kynurenine"/>
    <property type="evidence" value="ECO:0007669"/>
    <property type="project" value="UniProtKB-UniRule"/>
</dbReference>
<evidence type="ECO:0000256" key="1">
    <source>
        <dbReference type="ARBA" id="ARBA00007119"/>
    </source>
</evidence>
<dbReference type="InterPro" id="IPR037217">
    <property type="entry name" value="Trp/Indoleamine_2_3_dOase-like"/>
</dbReference>
<dbReference type="GO" id="GO:0046872">
    <property type="term" value="F:metal ion binding"/>
    <property type="evidence" value="ECO:0007669"/>
    <property type="project" value="UniProtKB-UniRule"/>
</dbReference>
<keyword evidence="3 4" id="KW-0408">Iron</keyword>
<dbReference type="HOGENOM" id="CLU_010089_0_1_1"/>
<dbReference type="InterPro" id="IPR000898">
    <property type="entry name" value="Indolamine_dOase"/>
</dbReference>
<comment type="catalytic activity">
    <reaction evidence="5">
        <text>L-tryptophan + O2 = N-formyl-L-kynurenine</text>
        <dbReference type="Rhea" id="RHEA:24536"/>
        <dbReference type="ChEBI" id="CHEBI:15379"/>
        <dbReference type="ChEBI" id="CHEBI:57912"/>
        <dbReference type="ChEBI" id="CHEBI:58629"/>
    </reaction>
</comment>
<dbReference type="AlphaFoldDB" id="A0A0C3C563"/>
<comment type="similarity">
    <text evidence="1 5">Belongs to the indoleamine 2,3-dioxygenase family.</text>
</comment>
<evidence type="ECO:0000256" key="3">
    <source>
        <dbReference type="ARBA" id="ARBA00023004"/>
    </source>
</evidence>
<dbReference type="Pfam" id="PF01231">
    <property type="entry name" value="IDO"/>
    <property type="match status" value="1"/>
</dbReference>
<keyword evidence="4 5" id="KW-0349">Heme</keyword>
<dbReference type="GO" id="GO:0005737">
    <property type="term" value="C:cytoplasm"/>
    <property type="evidence" value="ECO:0007669"/>
    <property type="project" value="TreeGrafter"/>
</dbReference>
<dbReference type="PANTHER" id="PTHR28657">
    <property type="entry name" value="INDOLEAMINE 2,3-DIOXYGENASE"/>
    <property type="match status" value="1"/>
</dbReference>
<reference evidence="7" key="2">
    <citation type="submission" date="2015-01" db="EMBL/GenBank/DDBJ databases">
        <title>Evolutionary Origins and Diversification of the Mycorrhizal Mutualists.</title>
        <authorList>
            <consortium name="DOE Joint Genome Institute"/>
            <consortium name="Mycorrhizal Genomics Consortium"/>
            <person name="Kohler A."/>
            <person name="Kuo A."/>
            <person name="Nagy L.G."/>
            <person name="Floudas D."/>
            <person name="Copeland A."/>
            <person name="Barry K.W."/>
            <person name="Cichocki N."/>
            <person name="Veneault-Fourrey C."/>
            <person name="LaButti K."/>
            <person name="Lindquist E.A."/>
            <person name="Lipzen A."/>
            <person name="Lundell T."/>
            <person name="Morin E."/>
            <person name="Murat C."/>
            <person name="Riley R."/>
            <person name="Ohm R."/>
            <person name="Sun H."/>
            <person name="Tunlid A."/>
            <person name="Henrissat B."/>
            <person name="Grigoriev I.V."/>
            <person name="Hibbett D.S."/>
            <person name="Martin F."/>
        </authorList>
    </citation>
    <scope>NUCLEOTIDE SEQUENCE [LARGE SCALE GENOMIC DNA]</scope>
    <source>
        <strain evidence="7">Zn</strain>
    </source>
</reference>
<dbReference type="EC" id="1.13.11.52" evidence="5"/>
<evidence type="ECO:0000313" key="6">
    <source>
        <dbReference type="EMBL" id="KIM94043.1"/>
    </source>
</evidence>
<reference evidence="6 7" key="1">
    <citation type="submission" date="2014-04" db="EMBL/GenBank/DDBJ databases">
        <authorList>
            <consortium name="DOE Joint Genome Institute"/>
            <person name="Kuo A."/>
            <person name="Martino E."/>
            <person name="Perotto S."/>
            <person name="Kohler A."/>
            <person name="Nagy L.G."/>
            <person name="Floudas D."/>
            <person name="Copeland A."/>
            <person name="Barry K.W."/>
            <person name="Cichocki N."/>
            <person name="Veneault-Fourrey C."/>
            <person name="LaButti K."/>
            <person name="Lindquist E.A."/>
            <person name="Lipzen A."/>
            <person name="Lundell T."/>
            <person name="Morin E."/>
            <person name="Murat C."/>
            <person name="Sun H."/>
            <person name="Tunlid A."/>
            <person name="Henrissat B."/>
            <person name="Grigoriev I.V."/>
            <person name="Hibbett D.S."/>
            <person name="Martin F."/>
            <person name="Nordberg H.P."/>
            <person name="Cantor M.N."/>
            <person name="Hua S.X."/>
        </authorList>
    </citation>
    <scope>NUCLEOTIDE SEQUENCE [LARGE SCALE GENOMIC DNA]</scope>
    <source>
        <strain evidence="6 7">Zn</strain>
    </source>
</reference>
<dbReference type="EMBL" id="KN832891">
    <property type="protein sequence ID" value="KIM94043.1"/>
    <property type="molecule type" value="Genomic_DNA"/>
</dbReference>
<dbReference type="Gene3D" id="1.20.58.480">
    <property type="match status" value="1"/>
</dbReference>
<evidence type="ECO:0000256" key="4">
    <source>
        <dbReference type="PIRSR" id="PIRSR600898-1"/>
    </source>
</evidence>
<dbReference type="GO" id="GO:0033754">
    <property type="term" value="F:indoleamine 2,3-dioxygenase activity"/>
    <property type="evidence" value="ECO:0007669"/>
    <property type="project" value="UniProtKB-EC"/>
</dbReference>
<organism evidence="6 7">
    <name type="scientific">Oidiodendron maius (strain Zn)</name>
    <dbReference type="NCBI Taxonomy" id="913774"/>
    <lineage>
        <taxon>Eukaryota</taxon>
        <taxon>Fungi</taxon>
        <taxon>Dikarya</taxon>
        <taxon>Ascomycota</taxon>
        <taxon>Pezizomycotina</taxon>
        <taxon>Leotiomycetes</taxon>
        <taxon>Leotiomycetes incertae sedis</taxon>
        <taxon>Myxotrichaceae</taxon>
        <taxon>Oidiodendron</taxon>
    </lineage>
</organism>
<keyword evidence="7" id="KW-1185">Reference proteome</keyword>
<evidence type="ECO:0000256" key="5">
    <source>
        <dbReference type="RuleBase" id="RU369119"/>
    </source>
</evidence>
<protein>
    <recommendedName>
        <fullName evidence="5">Indoleamine 2,3-dioxygenase</fullName>
        <ecNumber evidence="5">1.13.11.52</ecNumber>
    </recommendedName>
</protein>
<dbReference type="FunFam" id="1.20.58.480:FF:000004">
    <property type="entry name" value="Indoleamine 2,3-dioxygenase subfamily"/>
    <property type="match status" value="1"/>
</dbReference>
<dbReference type="PANTHER" id="PTHR28657:SF10">
    <property type="entry name" value="INDOLEAMINE 2,3-DIOXYGENASE"/>
    <property type="match status" value="1"/>
</dbReference>
<name>A0A0C3C563_OIDMZ</name>
<feature type="binding site" description="proximal binding residue" evidence="4">
    <location>
        <position position="356"/>
    </location>
    <ligand>
        <name>heme b</name>
        <dbReference type="ChEBI" id="CHEBI:60344"/>
    </ligand>
    <ligandPart>
        <name>Fe</name>
        <dbReference type="ChEBI" id="CHEBI:18248"/>
    </ligandPart>
</feature>
<keyword evidence="5" id="KW-0560">Oxidoreductase</keyword>
<dbReference type="OrthoDB" id="540174at2759"/>
<dbReference type="STRING" id="913774.A0A0C3C563"/>
<dbReference type="PROSITE" id="PS00876">
    <property type="entry name" value="IDO_1"/>
    <property type="match status" value="1"/>
</dbReference>
<keyword evidence="2 4" id="KW-0479">Metal-binding</keyword>
<comment type="function">
    <text evidence="5">Produces N-formyl-kynurenine through the oxidation of tryptophan.</text>
</comment>
<proteinExistence type="inferred from homology"/>
<evidence type="ECO:0000313" key="7">
    <source>
        <dbReference type="Proteomes" id="UP000054321"/>
    </source>
</evidence>
<dbReference type="GO" id="GO:0034354">
    <property type="term" value="P:'de novo' NAD+ biosynthetic process from L-tryptophan"/>
    <property type="evidence" value="ECO:0007669"/>
    <property type="project" value="TreeGrafter"/>
</dbReference>
<evidence type="ECO:0000256" key="2">
    <source>
        <dbReference type="ARBA" id="ARBA00022723"/>
    </source>
</evidence>
<gene>
    <name evidence="6" type="ORF">OIDMADRAFT_45855</name>
</gene>
<dbReference type="SUPFAM" id="SSF140959">
    <property type="entry name" value="Indolic compounds 2,3-dioxygenase-like"/>
    <property type="match status" value="1"/>
</dbReference>
<keyword evidence="5" id="KW-0223">Dioxygenase</keyword>
<sequence length="420" mass="47505">MLGSNNIRLEDFDISPRTGFLPEEPPLQRLQPFYKDWEDIVCQAPALLRAEEFRTRVERLPVHPVSELQSERDWKRAYLLLSVITNAYIWGGRRPAEVLPPAVSIPFIAVSAHLELPPTATYSAMNLWNFTYLQGSDLSVVENCSILHTFTGTPDEEWFYQVSIAIEARGAIVIPVMLKALEAVREDESKTVTACLLEFANCVKESGVILERMYEKCSPEVFYHQIRPFLTGSKNMSAAGLPNGVFYAEGEGKGYWHQYNGGSNAQSSLIQFFDIILGVEHARNKNSDLISIAPGAELSFIEEMRKYMPRGHRLFLQQIASTANIHEYVRRFSINDDITMAYNLAVSKLKSLRDIHIQIVTRYIINPSQKPLRGPNDRVNIATTSSRKISKTELSGTGGTQLMLFLKQSRDETEETALRL</sequence>
<dbReference type="FunCoup" id="A0A0C3C563">
    <property type="interactions" value="144"/>
</dbReference>
<dbReference type="GO" id="GO:0020037">
    <property type="term" value="F:heme binding"/>
    <property type="evidence" value="ECO:0007669"/>
    <property type="project" value="UniProtKB-UniRule"/>
</dbReference>